<dbReference type="Ensembl" id="ENSGAGT00000024546.1">
    <property type="protein sequence ID" value="ENSGAGP00000021553.1"/>
    <property type="gene ID" value="ENSGAGG00000015815.1"/>
</dbReference>
<dbReference type="AlphaFoldDB" id="A0A452I221"/>
<dbReference type="Gene3D" id="2.40.50.40">
    <property type="match status" value="1"/>
</dbReference>
<accession>A0A452I221</accession>
<dbReference type="GO" id="GO:0006955">
    <property type="term" value="P:immune response"/>
    <property type="evidence" value="ECO:0007669"/>
    <property type="project" value="InterPro"/>
</dbReference>
<organism evidence="2 3">
    <name type="scientific">Gopherus agassizii</name>
    <name type="common">Agassiz's desert tortoise</name>
    <dbReference type="NCBI Taxonomy" id="38772"/>
    <lineage>
        <taxon>Eukaryota</taxon>
        <taxon>Metazoa</taxon>
        <taxon>Chordata</taxon>
        <taxon>Craniata</taxon>
        <taxon>Vertebrata</taxon>
        <taxon>Euteleostomi</taxon>
        <taxon>Archelosauria</taxon>
        <taxon>Testudinata</taxon>
        <taxon>Testudines</taxon>
        <taxon>Cryptodira</taxon>
        <taxon>Durocryptodira</taxon>
        <taxon>Testudinoidea</taxon>
        <taxon>Testudinidae</taxon>
        <taxon>Gopherus</taxon>
    </lineage>
</organism>
<dbReference type="STRING" id="38772.ENSGAGP00000021553"/>
<dbReference type="SUPFAM" id="SSF54117">
    <property type="entry name" value="Interleukin 8-like chemokines"/>
    <property type="match status" value="1"/>
</dbReference>
<dbReference type="GO" id="GO:0008009">
    <property type="term" value="F:chemokine activity"/>
    <property type="evidence" value="ECO:0007669"/>
    <property type="project" value="InterPro"/>
</dbReference>
<name>A0A452I221_9SAUR</name>
<sequence length="107" mass="11522">PHACSYGLSVTLVLLLIACTPKPLSDAPHFPSLTESLLGGELRCQCLQTVSGLVSPKLLVHVEIIPKGPQCSTVESGEEKTEKEHNSFQVHKRLLQGGGRKNVVLNL</sequence>
<proteinExistence type="predicted"/>
<reference evidence="3" key="1">
    <citation type="journal article" date="2017" name="PLoS ONE">
        <title>The Agassiz's desert tortoise genome provides a resource for the conservation of a threatened species.</title>
        <authorList>
            <person name="Tollis M."/>
            <person name="DeNardo D.F."/>
            <person name="Cornelius J.A."/>
            <person name="Dolby G.A."/>
            <person name="Edwards T."/>
            <person name="Henen B.T."/>
            <person name="Karl A.E."/>
            <person name="Murphy R.W."/>
            <person name="Kusumi K."/>
        </authorList>
    </citation>
    <scope>NUCLEOTIDE SEQUENCE [LARGE SCALE GENOMIC DNA]</scope>
</reference>
<dbReference type="InterPro" id="IPR036048">
    <property type="entry name" value="Interleukin_8-like_sf"/>
</dbReference>
<dbReference type="GO" id="GO:0005576">
    <property type="term" value="C:extracellular region"/>
    <property type="evidence" value="ECO:0007669"/>
    <property type="project" value="InterPro"/>
</dbReference>
<dbReference type="Proteomes" id="UP000291020">
    <property type="component" value="Unassembled WGS sequence"/>
</dbReference>
<reference evidence="2" key="3">
    <citation type="submission" date="2025-09" db="UniProtKB">
        <authorList>
            <consortium name="Ensembl"/>
        </authorList>
    </citation>
    <scope>IDENTIFICATION</scope>
</reference>
<feature type="signal peptide" evidence="1">
    <location>
        <begin position="1"/>
        <end position="26"/>
    </location>
</feature>
<evidence type="ECO:0000256" key="1">
    <source>
        <dbReference type="SAM" id="SignalP"/>
    </source>
</evidence>
<evidence type="ECO:0000313" key="3">
    <source>
        <dbReference type="Proteomes" id="UP000291020"/>
    </source>
</evidence>
<feature type="chain" id="PRO_5018969149" description="Chemokine interleukin-8-like domain-containing protein" evidence="1">
    <location>
        <begin position="27"/>
        <end position="107"/>
    </location>
</feature>
<protein>
    <recommendedName>
        <fullName evidence="4">Chemokine interleukin-8-like domain-containing protein</fullName>
    </recommendedName>
</protein>
<reference evidence="2" key="2">
    <citation type="submission" date="2025-08" db="UniProtKB">
        <authorList>
            <consortium name="Ensembl"/>
        </authorList>
    </citation>
    <scope>IDENTIFICATION</scope>
</reference>
<evidence type="ECO:0008006" key="4">
    <source>
        <dbReference type="Google" id="ProtNLM"/>
    </source>
</evidence>
<keyword evidence="1" id="KW-0732">Signal</keyword>
<keyword evidence="3" id="KW-1185">Reference proteome</keyword>
<evidence type="ECO:0000313" key="2">
    <source>
        <dbReference type="Ensembl" id="ENSGAGP00000021553.1"/>
    </source>
</evidence>